<dbReference type="OrthoDB" id="2123594at2759"/>
<evidence type="ECO:0000256" key="5">
    <source>
        <dbReference type="ARBA" id="ARBA00023273"/>
    </source>
</evidence>
<comment type="caution">
    <text evidence="8">The sequence shown here is derived from an EMBL/GenBank/DDBJ whole genome shotgun (WGS) entry which is preliminary data.</text>
</comment>
<feature type="compositionally biased region" description="Basic and acidic residues" evidence="6">
    <location>
        <begin position="28"/>
        <end position="37"/>
    </location>
</feature>
<dbReference type="AlphaFoldDB" id="A0A7I8VYZ1"/>
<protein>
    <submittedName>
        <fullName evidence="8">DgyrCDS10046</fullName>
    </submittedName>
</protein>
<feature type="region of interest" description="Disordered" evidence="6">
    <location>
        <begin position="1"/>
        <end position="96"/>
    </location>
</feature>
<evidence type="ECO:0000313" key="8">
    <source>
        <dbReference type="EMBL" id="CAD5121547.1"/>
    </source>
</evidence>
<gene>
    <name evidence="8" type="ORF">DGYR_LOCUS9490</name>
</gene>
<keyword evidence="3" id="KW-0963">Cytoplasm</keyword>
<comment type="subcellular location">
    <subcellularLocation>
        <location evidence="1">Cell projection</location>
        <location evidence="1">Cilium</location>
    </subcellularLocation>
    <subcellularLocation>
        <location evidence="2">Cytoplasm</location>
        <location evidence="2">Cytoskeleton</location>
    </subcellularLocation>
</comment>
<evidence type="ECO:0000256" key="4">
    <source>
        <dbReference type="ARBA" id="ARBA00023212"/>
    </source>
</evidence>
<dbReference type="Pfam" id="PF13864">
    <property type="entry name" value="Enkurin"/>
    <property type="match status" value="1"/>
</dbReference>
<keyword evidence="5" id="KW-0966">Cell projection</keyword>
<organism evidence="8 9">
    <name type="scientific">Dimorphilus gyrociliatus</name>
    <dbReference type="NCBI Taxonomy" id="2664684"/>
    <lineage>
        <taxon>Eukaryota</taxon>
        <taxon>Metazoa</taxon>
        <taxon>Spiralia</taxon>
        <taxon>Lophotrochozoa</taxon>
        <taxon>Annelida</taxon>
        <taxon>Polychaeta</taxon>
        <taxon>Polychaeta incertae sedis</taxon>
        <taxon>Dinophilidae</taxon>
        <taxon>Dimorphilus</taxon>
    </lineage>
</organism>
<evidence type="ECO:0000259" key="7">
    <source>
        <dbReference type="PROSITE" id="PS51665"/>
    </source>
</evidence>
<dbReference type="EMBL" id="CAJFCJ010000014">
    <property type="protein sequence ID" value="CAD5121547.1"/>
    <property type="molecule type" value="Genomic_DNA"/>
</dbReference>
<dbReference type="GO" id="GO:0001669">
    <property type="term" value="C:acrosomal vesicle"/>
    <property type="evidence" value="ECO:0007669"/>
    <property type="project" value="TreeGrafter"/>
</dbReference>
<name>A0A7I8VYZ1_9ANNE</name>
<evidence type="ECO:0000256" key="3">
    <source>
        <dbReference type="ARBA" id="ARBA00022490"/>
    </source>
</evidence>
<dbReference type="PANTHER" id="PTHR21490">
    <property type="entry name" value="ENKURIN-RELATED"/>
    <property type="match status" value="1"/>
</dbReference>
<evidence type="ECO:0000256" key="2">
    <source>
        <dbReference type="ARBA" id="ARBA00004245"/>
    </source>
</evidence>
<keyword evidence="9" id="KW-1185">Reference proteome</keyword>
<evidence type="ECO:0000313" key="9">
    <source>
        <dbReference type="Proteomes" id="UP000549394"/>
    </source>
</evidence>
<feature type="domain" description="Enkurin" evidence="7">
    <location>
        <begin position="159"/>
        <end position="251"/>
    </location>
</feature>
<sequence length="253" mass="29637">MDQEENIYNLIPREYIRPPKPPRYTSKFKSEAKDDIIGGKQAQKTMGPPKEVVRQPAEFLKKNEKHPPLPEKKEFKYPDSDKRKPKIPPTDEKPVMGMRTTKNFITQNAVQNIMSVAKRPEKNYVDTRKGDAHALPPSGLEPKFINRKDYGEVPVYLHKRKEDMERAQQEYNAYVAEHFRRGAMEQLSDEIRQHIIDGLKANWEEIHREFQGLSVMTDTIPKKSRKERMEAEMAQLEKDIELMEKHPVIFIAN</sequence>
<dbReference type="GO" id="GO:0005516">
    <property type="term" value="F:calmodulin binding"/>
    <property type="evidence" value="ECO:0007669"/>
    <property type="project" value="TreeGrafter"/>
</dbReference>
<evidence type="ECO:0000256" key="1">
    <source>
        <dbReference type="ARBA" id="ARBA00004138"/>
    </source>
</evidence>
<dbReference type="GO" id="GO:0005879">
    <property type="term" value="C:axonemal microtubule"/>
    <property type="evidence" value="ECO:0007669"/>
    <property type="project" value="TreeGrafter"/>
</dbReference>
<evidence type="ECO:0000256" key="6">
    <source>
        <dbReference type="SAM" id="MobiDB-lite"/>
    </source>
</evidence>
<dbReference type="PROSITE" id="PS51665">
    <property type="entry name" value="ENKURIN"/>
    <property type="match status" value="1"/>
</dbReference>
<dbReference type="Proteomes" id="UP000549394">
    <property type="component" value="Unassembled WGS sequence"/>
</dbReference>
<accession>A0A7I8VYZ1</accession>
<dbReference type="InterPro" id="IPR052102">
    <property type="entry name" value="Enkurin_domain-protein"/>
</dbReference>
<proteinExistence type="predicted"/>
<dbReference type="InterPro" id="IPR027012">
    <property type="entry name" value="Enkurin_dom"/>
</dbReference>
<dbReference type="PANTHER" id="PTHR21490:SF0">
    <property type="entry name" value="ENKURIN"/>
    <property type="match status" value="1"/>
</dbReference>
<feature type="compositionally biased region" description="Basic and acidic residues" evidence="6">
    <location>
        <begin position="59"/>
        <end position="82"/>
    </location>
</feature>
<keyword evidence="4" id="KW-0206">Cytoskeleton</keyword>
<reference evidence="8 9" key="1">
    <citation type="submission" date="2020-08" db="EMBL/GenBank/DDBJ databases">
        <authorList>
            <person name="Hejnol A."/>
        </authorList>
    </citation>
    <scope>NUCLEOTIDE SEQUENCE [LARGE SCALE GENOMIC DNA]</scope>
</reference>